<feature type="transmembrane region" description="Helical" evidence="1">
    <location>
        <begin position="391"/>
        <end position="410"/>
    </location>
</feature>
<dbReference type="KEGG" id="zju:107411924"/>
<feature type="transmembrane region" description="Helical" evidence="1">
    <location>
        <begin position="320"/>
        <end position="340"/>
    </location>
</feature>
<gene>
    <name evidence="3" type="primary">LOC107411924</name>
</gene>
<keyword evidence="1" id="KW-0812">Transmembrane</keyword>
<dbReference type="AlphaFoldDB" id="A0A6P3ZNC1"/>
<keyword evidence="1" id="KW-0472">Membrane</keyword>
<evidence type="ECO:0000313" key="3">
    <source>
        <dbReference type="RefSeq" id="XP_015875090.2"/>
    </source>
</evidence>
<keyword evidence="1" id="KW-1133">Transmembrane helix</keyword>
<evidence type="ECO:0000313" key="2">
    <source>
        <dbReference type="Proteomes" id="UP001652623"/>
    </source>
</evidence>
<feature type="transmembrane region" description="Helical" evidence="1">
    <location>
        <begin position="437"/>
        <end position="459"/>
    </location>
</feature>
<feature type="transmembrane region" description="Helical" evidence="1">
    <location>
        <begin position="346"/>
        <end position="370"/>
    </location>
</feature>
<accession>A0A6P3ZNC1</accession>
<feature type="transmembrane region" description="Helical" evidence="1">
    <location>
        <begin position="67"/>
        <end position="88"/>
    </location>
</feature>
<keyword evidence="2" id="KW-1185">Reference proteome</keyword>
<name>A0A6P3ZNC1_ZIZJJ</name>
<dbReference type="Proteomes" id="UP001652623">
    <property type="component" value="Chromosome 10"/>
</dbReference>
<sequence length="465" mass="52374">MAEIKADTDTVQVTPAHSISDQKVARTKRVASVDIFRGLTVALMILVDDAGGEWPMIGHAPWNGCNLADFVMPFFLFIVGISIALAFKRISNQLVAVKKVILRTLKLLFWGLLLQGGFSHAPDKLTYGVDMKVIRWCGILQRIALAYLVVALVEIVSRDAQAKGLTPGRLSIFKLYAWHWMVGAGVLVVYLAVIYGIYVPDWHFTVRDKDSIDYGKSFTVSCNVRGKLDPPCNAVGYIDRKVLGISHMYIHPAWRRSKACTEDSPYEGPFRKGAPSWCHAPFEPEGILSSISAILSTIIGVHFGHVLIHLKGHQERSKHWILTGFALLISGIILHFTNAIPLNKQLYTLSYVCVTAGAAALVFSAFYIMVDIFNLKYLFLPLEWIGMNAMLVYVMAAEGIFAGFINGWYYDDPHNTLVYWIQKHIFIGVWHSRKVGILLYVIFAEILFWGIVADILHWLRIYWKL</sequence>
<dbReference type="PANTHER" id="PTHR31061:SF25">
    <property type="entry name" value="HEPARAN-ALPHA-GLUCOSAMINIDE N-ACETYLTRANSFERASE-LIKE PROTEIN (DUF1624)"/>
    <property type="match status" value="1"/>
</dbReference>
<feature type="transmembrane region" description="Helical" evidence="1">
    <location>
        <begin position="100"/>
        <end position="121"/>
    </location>
</feature>
<proteinExistence type="predicted"/>
<dbReference type="InParanoid" id="A0A6P3ZNC1"/>
<dbReference type="GeneID" id="107411924"/>
<organism evidence="2 3">
    <name type="scientific">Ziziphus jujuba</name>
    <name type="common">Chinese jujube</name>
    <name type="synonym">Ziziphus sativa</name>
    <dbReference type="NCBI Taxonomy" id="326968"/>
    <lineage>
        <taxon>Eukaryota</taxon>
        <taxon>Viridiplantae</taxon>
        <taxon>Streptophyta</taxon>
        <taxon>Embryophyta</taxon>
        <taxon>Tracheophyta</taxon>
        <taxon>Spermatophyta</taxon>
        <taxon>Magnoliopsida</taxon>
        <taxon>eudicotyledons</taxon>
        <taxon>Gunneridae</taxon>
        <taxon>Pentapetalae</taxon>
        <taxon>rosids</taxon>
        <taxon>fabids</taxon>
        <taxon>Rosales</taxon>
        <taxon>Rhamnaceae</taxon>
        <taxon>Paliureae</taxon>
        <taxon>Ziziphus</taxon>
    </lineage>
</organism>
<dbReference type="RefSeq" id="XP_015875090.2">
    <property type="nucleotide sequence ID" value="XM_016019604.4"/>
</dbReference>
<feature type="transmembrane region" description="Helical" evidence="1">
    <location>
        <begin position="177"/>
        <end position="198"/>
    </location>
</feature>
<feature type="transmembrane region" description="Helical" evidence="1">
    <location>
        <begin position="287"/>
        <end position="308"/>
    </location>
</feature>
<dbReference type="FunCoup" id="A0A6P3ZNC1">
    <property type="interactions" value="1764"/>
</dbReference>
<evidence type="ECO:0000256" key="1">
    <source>
        <dbReference type="SAM" id="Phobius"/>
    </source>
</evidence>
<feature type="transmembrane region" description="Helical" evidence="1">
    <location>
        <begin position="30"/>
        <end position="47"/>
    </location>
</feature>
<reference evidence="3" key="1">
    <citation type="submission" date="2025-08" db="UniProtKB">
        <authorList>
            <consortium name="RefSeq"/>
        </authorList>
    </citation>
    <scope>IDENTIFICATION</scope>
    <source>
        <tissue evidence="3">Seedling</tissue>
    </source>
</reference>
<feature type="transmembrane region" description="Helical" evidence="1">
    <location>
        <begin position="133"/>
        <end position="156"/>
    </location>
</feature>
<dbReference type="SMR" id="A0A6P3ZNC1"/>
<dbReference type="PANTHER" id="PTHR31061">
    <property type="entry name" value="LD22376P"/>
    <property type="match status" value="1"/>
</dbReference>
<protein>
    <submittedName>
        <fullName evidence="3">Uncharacterized protein LOC107411924</fullName>
    </submittedName>
</protein>